<dbReference type="SUPFAM" id="SSF53686">
    <property type="entry name" value="Tryptophan synthase beta subunit-like PLP-dependent enzymes"/>
    <property type="match status" value="1"/>
</dbReference>
<dbReference type="InterPro" id="IPR001926">
    <property type="entry name" value="TrpB-like_PALP"/>
</dbReference>
<accession>A0ABV6VDP3</accession>
<evidence type="ECO:0000313" key="1">
    <source>
        <dbReference type="EMBL" id="MFC1411851.1"/>
    </source>
</evidence>
<dbReference type="EMBL" id="JBHEZX010000009">
    <property type="protein sequence ID" value="MFC1411851.1"/>
    <property type="molecule type" value="Genomic_DNA"/>
</dbReference>
<dbReference type="InterPro" id="IPR050214">
    <property type="entry name" value="Cys_Synth/Cystath_Beta-Synth"/>
</dbReference>
<dbReference type="InterPro" id="IPR036052">
    <property type="entry name" value="TrpB-like_PALP_sf"/>
</dbReference>
<dbReference type="PROSITE" id="PS00901">
    <property type="entry name" value="CYS_SYNTHASE"/>
    <property type="match status" value="1"/>
</dbReference>
<evidence type="ECO:0000313" key="2">
    <source>
        <dbReference type="Proteomes" id="UP001592582"/>
    </source>
</evidence>
<proteinExistence type="predicted"/>
<organism evidence="1 2">
    <name type="scientific">Streptacidiphilus alkalitolerans</name>
    <dbReference type="NCBI Taxonomy" id="3342712"/>
    <lineage>
        <taxon>Bacteria</taxon>
        <taxon>Bacillati</taxon>
        <taxon>Actinomycetota</taxon>
        <taxon>Actinomycetes</taxon>
        <taxon>Kitasatosporales</taxon>
        <taxon>Streptomycetaceae</taxon>
        <taxon>Streptacidiphilus</taxon>
    </lineage>
</organism>
<comment type="caution">
    <text evidence="1">The sequence shown here is derived from an EMBL/GenBank/DDBJ whole genome shotgun (WGS) entry which is preliminary data.</text>
</comment>
<gene>
    <name evidence="1" type="ORF">ACEZDG_21540</name>
</gene>
<keyword evidence="2" id="KW-1185">Reference proteome</keyword>
<dbReference type="PANTHER" id="PTHR10314">
    <property type="entry name" value="CYSTATHIONINE BETA-SYNTHASE"/>
    <property type="match status" value="1"/>
</dbReference>
<name>A0ABV6VDP3_9ACTN</name>
<dbReference type="Gene3D" id="3.40.50.1100">
    <property type="match status" value="2"/>
</dbReference>
<dbReference type="InterPro" id="IPR001216">
    <property type="entry name" value="P-phosphate_BS"/>
</dbReference>
<dbReference type="Pfam" id="PF00291">
    <property type="entry name" value="PALP"/>
    <property type="match status" value="1"/>
</dbReference>
<sequence>MARYESVLESIGGTPLIRLTRAAQGLRPRIYVKPEWQNPGGSVKDRAALAMLRQAEADGSLRPGGVVVEVTSGNTGIGLALTAAHLGYRAVIFTSSMIAQEKRDQFAAYGAELRLVDAFVPRDHPDSLRSQGERFVAETPGAWLAQQYDNPANPAAHYTSTGPEVWDDTDGTVTHFVATVGTGGTISGTGRYLKEVSGGRVQVIGADPITSRYSGGDGSQKYIEGAGHFVHPETAVDEWPKSLDLGVIDRYLPVEDQDAIDAVRELARTEGVLAGGSSGVALAAALELAEDLTEDDTVVVLLPDSGRAYLSTYFNDSWLAAGGFTGPAPLTPVEGPTVGDRATPTPLVERDETVAGALRRLDADGHADDGPVLVVYRREGRVLAPHASDILGWTTPARLRGAATVAETVQPLGPRLGTGLPLTAPAVTGWDGGDGSDGDGSLALVLARGRVTGTVSRQALRDQPTAAGPMVSAASGQTAH</sequence>
<dbReference type="Proteomes" id="UP001592582">
    <property type="component" value="Unassembled WGS sequence"/>
</dbReference>
<dbReference type="CDD" id="cd01561">
    <property type="entry name" value="CBS_like"/>
    <property type="match status" value="1"/>
</dbReference>
<protein>
    <submittedName>
        <fullName evidence="1">PLP-dependent cysteine synthase family protein</fullName>
    </submittedName>
</protein>
<reference evidence="1 2" key="1">
    <citation type="submission" date="2024-09" db="EMBL/GenBank/DDBJ databases">
        <authorList>
            <person name="Lee S.D."/>
        </authorList>
    </citation>
    <scope>NUCLEOTIDE SEQUENCE [LARGE SCALE GENOMIC DNA]</scope>
    <source>
        <strain evidence="1 2">N1-1</strain>
    </source>
</reference>